<keyword evidence="4" id="KW-0378">Hydrolase</keyword>
<dbReference type="Gene3D" id="3.10.310.30">
    <property type="match status" value="1"/>
</dbReference>
<dbReference type="Pfam" id="PF02272">
    <property type="entry name" value="DHHA1"/>
    <property type="match status" value="1"/>
</dbReference>
<evidence type="ECO:0000259" key="7">
    <source>
        <dbReference type="Pfam" id="PF02272"/>
    </source>
</evidence>
<evidence type="ECO:0000256" key="1">
    <source>
        <dbReference type="ARBA" id="ARBA00005915"/>
    </source>
</evidence>
<dbReference type="KEGG" id="paek:D3873_07385"/>
<dbReference type="InterPro" id="IPR038763">
    <property type="entry name" value="DHH_sf"/>
</dbReference>
<comment type="similarity">
    <text evidence="1">Belongs to the RecJ family.</text>
</comment>
<dbReference type="AlphaFoldDB" id="A0A385YV75"/>
<evidence type="ECO:0000259" key="6">
    <source>
        <dbReference type="Pfam" id="PF01368"/>
    </source>
</evidence>
<keyword evidence="5 10" id="KW-0269">Exonuclease</keyword>
<sequence length="783" mass="88546">MLKSKKRWITPEINEQLVEQLQKESNLSPVVVKYFVSQGITNSVVMKEYLEMDEQSLHDPLLLFQMKEAVERVQQAIQLEEKILVYGDYDADGITSTSVMLSALHELGANATYEIPNRFDHGYGPSLNLFKQAIKDNVTLIITVDNGVSGHEAIEFARLQGVDVIVTDHHEIGETLPNANFIIHPRHPEGVYPFTELAGVGVAFKFACALLNRVPEELLDLVAIGTIADLVSLKGENRYLVKKGIAILQRSKRFALQALANIAGFDLLKADEETIGFAIGPRLNAIGRLGDAKPGVEFILSTSMDDATFLAKEIDKANKARQAIVAKMTEEATELAEQVMTESTKVLVIAKSGWNPGVVGIVASKLVDKYYLPTVILGIDDEKGIAKGSARSIEGFHLFNELSKNGDILPHFGGHPMAAGMTLQKEDVDELRTRLNDQAQHVLSDTDLIPIEKIDITLTLPEISVKEIESFQQLKPFGMDFPKPIFHIQESEVASIRKIGSTSQHVKMVVESNGATLDCIAFFKSYLADELYPETKISLIGDLQINEWNGKKNAQLLVKDVKALEWQLHDIRGVRQVNRWEHLIPKENSIVVYFNRASVQQFESVLSLPLHHIESLEESLDEKNVVFLDMPESEKQLEAVFTAIPTTKVYTHFYVSDDVYLESIPTRDQFKWYYGFLLKRDSFYLEKHIDELAKHKGWSKSKLNFMTKVFFDLGFVKINNGLVETVSNAPKRDLSESLVYQEHMMKSDLARRLLYAPKKELKEWFEQNNWVRTVSEEEQERWI</sequence>
<organism evidence="10 11">
    <name type="scientific">Paenisporosarcina cavernae</name>
    <dbReference type="NCBI Taxonomy" id="2320858"/>
    <lineage>
        <taxon>Bacteria</taxon>
        <taxon>Bacillati</taxon>
        <taxon>Bacillota</taxon>
        <taxon>Bacilli</taxon>
        <taxon>Bacillales</taxon>
        <taxon>Caryophanaceae</taxon>
        <taxon>Paenisporosarcina</taxon>
    </lineage>
</organism>
<dbReference type="InterPro" id="IPR018779">
    <property type="entry name" value="RecJ_C"/>
</dbReference>
<feature type="domain" description="RecJ OB" evidence="9">
    <location>
        <begin position="454"/>
        <end position="560"/>
    </location>
</feature>
<proteinExistence type="inferred from homology"/>
<dbReference type="Pfam" id="PF10141">
    <property type="entry name" value="ssDNA-exonuc_C"/>
    <property type="match status" value="1"/>
</dbReference>
<feature type="domain" description="DHHA1" evidence="7">
    <location>
        <begin position="344"/>
        <end position="439"/>
    </location>
</feature>
<evidence type="ECO:0000256" key="4">
    <source>
        <dbReference type="ARBA" id="ARBA00022801"/>
    </source>
</evidence>
<dbReference type="OrthoDB" id="9809852at2"/>
<dbReference type="GO" id="GO:0006310">
    <property type="term" value="P:DNA recombination"/>
    <property type="evidence" value="ECO:0007669"/>
    <property type="project" value="InterPro"/>
</dbReference>
<dbReference type="InterPro" id="IPR001667">
    <property type="entry name" value="DDH_dom"/>
</dbReference>
<evidence type="ECO:0000313" key="10">
    <source>
        <dbReference type="EMBL" id="AYC30795.1"/>
    </source>
</evidence>
<name>A0A385YV75_9BACL</name>
<dbReference type="Proteomes" id="UP000265725">
    <property type="component" value="Chromosome"/>
</dbReference>
<dbReference type="Pfam" id="PF01368">
    <property type="entry name" value="DHH"/>
    <property type="match status" value="1"/>
</dbReference>
<feature type="domain" description="DDH" evidence="6">
    <location>
        <begin position="82"/>
        <end position="226"/>
    </location>
</feature>
<dbReference type="InterPro" id="IPR003156">
    <property type="entry name" value="DHHA1_dom"/>
</dbReference>
<dbReference type="Pfam" id="PF17768">
    <property type="entry name" value="RecJ_OB"/>
    <property type="match status" value="1"/>
</dbReference>
<evidence type="ECO:0000256" key="2">
    <source>
        <dbReference type="ARBA" id="ARBA00019841"/>
    </source>
</evidence>
<keyword evidence="11" id="KW-1185">Reference proteome</keyword>
<dbReference type="NCBIfam" id="TIGR00644">
    <property type="entry name" value="recJ"/>
    <property type="match status" value="1"/>
</dbReference>
<evidence type="ECO:0000259" key="9">
    <source>
        <dbReference type="Pfam" id="PF17768"/>
    </source>
</evidence>
<gene>
    <name evidence="10" type="primary">recJ</name>
    <name evidence="10" type="ORF">D3873_07385</name>
</gene>
<reference evidence="11" key="1">
    <citation type="submission" date="2018-09" db="EMBL/GenBank/DDBJ databases">
        <authorList>
            <person name="Zhu H."/>
        </authorList>
    </citation>
    <scope>NUCLEOTIDE SEQUENCE [LARGE SCALE GENOMIC DNA]</scope>
    <source>
        <strain evidence="11">K2R23-3</strain>
    </source>
</reference>
<dbReference type="EMBL" id="CP032418">
    <property type="protein sequence ID" value="AYC30795.1"/>
    <property type="molecule type" value="Genomic_DNA"/>
</dbReference>
<dbReference type="PANTHER" id="PTHR30255">
    <property type="entry name" value="SINGLE-STRANDED-DNA-SPECIFIC EXONUCLEASE RECJ"/>
    <property type="match status" value="1"/>
</dbReference>
<feature type="domain" description="Single-stranded-DNA-specific exonuclease RecJ C-terminal" evidence="8">
    <location>
        <begin position="567"/>
        <end position="765"/>
    </location>
</feature>
<dbReference type="InterPro" id="IPR041122">
    <property type="entry name" value="RecJ_OB"/>
</dbReference>
<evidence type="ECO:0000256" key="3">
    <source>
        <dbReference type="ARBA" id="ARBA00022722"/>
    </source>
</evidence>
<dbReference type="InterPro" id="IPR051673">
    <property type="entry name" value="SSDNA_exonuclease_RecJ"/>
</dbReference>
<dbReference type="GO" id="GO:0003676">
    <property type="term" value="F:nucleic acid binding"/>
    <property type="evidence" value="ECO:0007669"/>
    <property type="project" value="InterPro"/>
</dbReference>
<dbReference type="SUPFAM" id="SSF64182">
    <property type="entry name" value="DHH phosphoesterases"/>
    <property type="match status" value="1"/>
</dbReference>
<dbReference type="GO" id="GO:0008409">
    <property type="term" value="F:5'-3' exonuclease activity"/>
    <property type="evidence" value="ECO:0007669"/>
    <property type="project" value="InterPro"/>
</dbReference>
<dbReference type="GO" id="GO:0006281">
    <property type="term" value="P:DNA repair"/>
    <property type="evidence" value="ECO:0007669"/>
    <property type="project" value="InterPro"/>
</dbReference>
<accession>A0A385YV75</accession>
<evidence type="ECO:0000259" key="8">
    <source>
        <dbReference type="Pfam" id="PF10141"/>
    </source>
</evidence>
<dbReference type="Gene3D" id="3.90.1640.30">
    <property type="match status" value="1"/>
</dbReference>
<dbReference type="PANTHER" id="PTHR30255:SF2">
    <property type="entry name" value="SINGLE-STRANDED-DNA-SPECIFIC EXONUCLEASE RECJ"/>
    <property type="match status" value="1"/>
</dbReference>
<protein>
    <recommendedName>
        <fullName evidence="2">Single-stranded-DNA-specific exonuclease RecJ</fullName>
    </recommendedName>
</protein>
<evidence type="ECO:0000313" key="11">
    <source>
        <dbReference type="Proteomes" id="UP000265725"/>
    </source>
</evidence>
<evidence type="ECO:0000256" key="5">
    <source>
        <dbReference type="ARBA" id="ARBA00022839"/>
    </source>
</evidence>
<dbReference type="InterPro" id="IPR004610">
    <property type="entry name" value="RecJ"/>
</dbReference>
<keyword evidence="3" id="KW-0540">Nuclease</keyword>